<reference evidence="4 5" key="1">
    <citation type="submission" date="2016-10" db="EMBL/GenBank/DDBJ databases">
        <authorList>
            <person name="de Groot N.N."/>
        </authorList>
    </citation>
    <scope>NUCLEOTIDE SEQUENCE [LARGE SCALE GENOMIC DNA]</scope>
    <source>
        <strain evidence="4 5">DSM 15345</strain>
    </source>
</reference>
<dbReference type="Proteomes" id="UP000198703">
    <property type="component" value="Unassembled WGS sequence"/>
</dbReference>
<keyword evidence="2" id="KW-0472">Membrane</keyword>
<feature type="region of interest" description="Disordered" evidence="1">
    <location>
        <begin position="226"/>
        <end position="256"/>
    </location>
</feature>
<feature type="transmembrane region" description="Helical" evidence="2">
    <location>
        <begin position="102"/>
        <end position="123"/>
    </location>
</feature>
<sequence length="256" mass="27193">MDVSGKAGGGGLRRLLARAPVVGRFFRNEIDGRDFTPVEGLPGLLPRGEKLLWQGRPHWFTLARTAFFGDWVAIYFGALAAWRVTDGFSAGASPDRIAAETAGLAVMAVVCLGLIGLVAWATARAAVYTLTSRRLVMRVGAALPVTLNLPFRQIANVAMKSRGDRGDIAVSPAGEVRIAYLMLMPHARPWRFMKPQPMLRAVPDAHRVARLMGEAIAAVQAEEGLAGAPATTRPAKTPATDARTSGGRSGGLIAAE</sequence>
<feature type="compositionally biased region" description="Low complexity" evidence="1">
    <location>
        <begin position="228"/>
        <end position="244"/>
    </location>
</feature>
<proteinExistence type="predicted"/>
<dbReference type="STRING" id="89524.SAMN05444370_104176"/>
<dbReference type="AlphaFoldDB" id="A0A1H4AD58"/>
<evidence type="ECO:0000256" key="1">
    <source>
        <dbReference type="SAM" id="MobiDB-lite"/>
    </source>
</evidence>
<dbReference type="InterPro" id="IPR054839">
    <property type="entry name" value="puhB_PGC"/>
</dbReference>
<name>A0A1H4AD58_9RHOB</name>
<organism evidence="4 5">
    <name type="scientific">Rubrimonas cliftonensis</name>
    <dbReference type="NCBI Taxonomy" id="89524"/>
    <lineage>
        <taxon>Bacteria</taxon>
        <taxon>Pseudomonadati</taxon>
        <taxon>Pseudomonadota</taxon>
        <taxon>Alphaproteobacteria</taxon>
        <taxon>Rhodobacterales</taxon>
        <taxon>Paracoccaceae</taxon>
        <taxon>Rubrimonas</taxon>
    </lineage>
</organism>
<keyword evidence="2" id="KW-0812">Transmembrane</keyword>
<accession>A0A1H4AD58</accession>
<keyword evidence="2" id="KW-1133">Transmembrane helix</keyword>
<dbReference type="OrthoDB" id="7345733at2"/>
<dbReference type="RefSeq" id="WP_093252092.1">
    <property type="nucleotide sequence ID" value="NZ_FNQM01000004.1"/>
</dbReference>
<evidence type="ECO:0000313" key="4">
    <source>
        <dbReference type="EMBL" id="SEA33909.1"/>
    </source>
</evidence>
<dbReference type="InterPro" id="IPR005182">
    <property type="entry name" value="YdbS-like_PH"/>
</dbReference>
<protein>
    <submittedName>
        <fullName evidence="4">PH domain-containing protein</fullName>
    </submittedName>
</protein>
<feature type="transmembrane region" description="Helical" evidence="2">
    <location>
        <begin position="59"/>
        <end position="82"/>
    </location>
</feature>
<gene>
    <name evidence="4" type="ORF">SAMN05444370_104176</name>
</gene>
<evidence type="ECO:0000259" key="3">
    <source>
        <dbReference type="Pfam" id="PF03703"/>
    </source>
</evidence>
<evidence type="ECO:0000313" key="5">
    <source>
        <dbReference type="Proteomes" id="UP000198703"/>
    </source>
</evidence>
<dbReference type="NCBIfam" id="NF040894">
    <property type="entry name" value="puhB_PGC"/>
    <property type="match status" value="1"/>
</dbReference>
<dbReference type="EMBL" id="FNQM01000004">
    <property type="protein sequence ID" value="SEA33909.1"/>
    <property type="molecule type" value="Genomic_DNA"/>
</dbReference>
<feature type="domain" description="YdbS-like PH" evidence="3">
    <location>
        <begin position="124"/>
        <end position="210"/>
    </location>
</feature>
<dbReference type="Pfam" id="PF03703">
    <property type="entry name" value="bPH_2"/>
    <property type="match status" value="1"/>
</dbReference>
<keyword evidence="5" id="KW-1185">Reference proteome</keyword>
<evidence type="ECO:0000256" key="2">
    <source>
        <dbReference type="SAM" id="Phobius"/>
    </source>
</evidence>